<sequence length="273" mass="31125">MTTQALPNAAQTGFSNASAYDKHRPTYTTQETETLLSSIGLKDHKGAKLLDLAAGTGLFTEALAARHEDFVITAIEPHDDMREELEKKDLQRVTVKKGRANDIPLEDGSVDAVFAAQAFHWFANVESLKEIRRVLKPNGVLGLIWHVDDWNAYKSNIPTTKWEIVIKEEIWHHDDSLPRYRHGLWKAVFDEQNQVYFKSPIEEKSDPFTYYMTLEALWSRLQTFSQFANLGEEDFKKLKERFDDALSGEDVPRNEAGDVAVHGKTQYAWAKAV</sequence>
<dbReference type="SUPFAM" id="SSF53335">
    <property type="entry name" value="S-adenosyl-L-methionine-dependent methyltransferases"/>
    <property type="match status" value="1"/>
</dbReference>
<dbReference type="Pfam" id="PF08241">
    <property type="entry name" value="Methyltransf_11"/>
    <property type="match status" value="1"/>
</dbReference>
<keyword evidence="8" id="KW-1185">Reference proteome</keyword>
<evidence type="ECO:0000313" key="7">
    <source>
        <dbReference type="EMBL" id="KAH8703799.1"/>
    </source>
</evidence>
<reference evidence="7" key="1">
    <citation type="submission" date="2021-12" db="EMBL/GenBank/DDBJ databases">
        <title>Convergent genome expansion in fungi linked to evolution of root-endophyte symbiosis.</title>
        <authorList>
            <consortium name="DOE Joint Genome Institute"/>
            <person name="Ke Y.-H."/>
            <person name="Bonito G."/>
            <person name="Liao H.-L."/>
            <person name="Looney B."/>
            <person name="Rojas-Flechas A."/>
            <person name="Nash J."/>
            <person name="Hameed K."/>
            <person name="Schadt C."/>
            <person name="Martin F."/>
            <person name="Crous P.W."/>
            <person name="Miettinen O."/>
            <person name="Magnuson J.K."/>
            <person name="Labbe J."/>
            <person name="Jacobson D."/>
            <person name="Doktycz M.J."/>
            <person name="Veneault-Fourrey C."/>
            <person name="Kuo A."/>
            <person name="Mondo S."/>
            <person name="Calhoun S."/>
            <person name="Riley R."/>
            <person name="Ohm R."/>
            <person name="LaButti K."/>
            <person name="Andreopoulos B."/>
            <person name="Pangilinan J."/>
            <person name="Nolan M."/>
            <person name="Tritt A."/>
            <person name="Clum A."/>
            <person name="Lipzen A."/>
            <person name="Daum C."/>
            <person name="Barry K."/>
            <person name="Grigoriev I.V."/>
            <person name="Vilgalys R."/>
        </authorList>
    </citation>
    <scope>NUCLEOTIDE SEQUENCE</scope>
    <source>
        <strain evidence="7">PMI_201</strain>
    </source>
</reference>
<dbReference type="Gene3D" id="3.40.50.150">
    <property type="entry name" value="Vaccinia Virus protein VP39"/>
    <property type="match status" value="1"/>
</dbReference>
<keyword evidence="2 7" id="KW-0489">Methyltransferase</keyword>
<accession>A0AAD4L053</accession>
<dbReference type="InterPro" id="IPR013216">
    <property type="entry name" value="Methyltransf_11"/>
</dbReference>
<evidence type="ECO:0000256" key="2">
    <source>
        <dbReference type="ARBA" id="ARBA00022603"/>
    </source>
</evidence>
<comment type="caution">
    <text evidence="7">The sequence shown here is derived from an EMBL/GenBank/DDBJ whole genome shotgun (WGS) entry which is preliminary data.</text>
</comment>
<dbReference type="PANTHER" id="PTHR44942">
    <property type="entry name" value="METHYLTRANSF_11 DOMAIN-CONTAINING PROTEIN"/>
    <property type="match status" value="1"/>
</dbReference>
<evidence type="ECO:0000256" key="1">
    <source>
        <dbReference type="ARBA" id="ARBA00008361"/>
    </source>
</evidence>
<evidence type="ECO:0000259" key="6">
    <source>
        <dbReference type="Pfam" id="PF08241"/>
    </source>
</evidence>
<evidence type="ECO:0000313" key="8">
    <source>
        <dbReference type="Proteomes" id="UP001201262"/>
    </source>
</evidence>
<dbReference type="AlphaFoldDB" id="A0AAD4L053"/>
<dbReference type="GO" id="GO:0032259">
    <property type="term" value="P:methylation"/>
    <property type="evidence" value="ECO:0007669"/>
    <property type="project" value="UniProtKB-KW"/>
</dbReference>
<dbReference type="CDD" id="cd02440">
    <property type="entry name" value="AdoMet_MTases"/>
    <property type="match status" value="1"/>
</dbReference>
<dbReference type="EMBL" id="JAJTJA010000002">
    <property type="protein sequence ID" value="KAH8703799.1"/>
    <property type="molecule type" value="Genomic_DNA"/>
</dbReference>
<gene>
    <name evidence="7" type="ORF">BGW36DRAFT_369996</name>
</gene>
<evidence type="ECO:0000256" key="3">
    <source>
        <dbReference type="ARBA" id="ARBA00022679"/>
    </source>
</evidence>
<comment type="similarity">
    <text evidence="1">Belongs to the methyltransferase superfamily.</text>
</comment>
<keyword evidence="3" id="KW-0808">Transferase</keyword>
<evidence type="ECO:0000256" key="5">
    <source>
        <dbReference type="SAM" id="MobiDB-lite"/>
    </source>
</evidence>
<dbReference type="GeneID" id="70245484"/>
<dbReference type="PANTHER" id="PTHR44942:SF4">
    <property type="entry name" value="METHYLTRANSFERASE TYPE 11 DOMAIN-CONTAINING PROTEIN"/>
    <property type="match status" value="1"/>
</dbReference>
<evidence type="ECO:0000256" key="4">
    <source>
        <dbReference type="ARBA" id="ARBA00022691"/>
    </source>
</evidence>
<dbReference type="InterPro" id="IPR029063">
    <property type="entry name" value="SAM-dependent_MTases_sf"/>
</dbReference>
<feature type="region of interest" description="Disordered" evidence="5">
    <location>
        <begin position="1"/>
        <end position="25"/>
    </location>
</feature>
<protein>
    <submittedName>
        <fullName evidence="7">2-heptaprenyl-1,4-naphthoquinone methyltransferase</fullName>
    </submittedName>
</protein>
<dbReference type="GO" id="GO:0008757">
    <property type="term" value="F:S-adenosylmethionine-dependent methyltransferase activity"/>
    <property type="evidence" value="ECO:0007669"/>
    <property type="project" value="InterPro"/>
</dbReference>
<feature type="domain" description="Methyltransferase type 11" evidence="6">
    <location>
        <begin position="50"/>
        <end position="141"/>
    </location>
</feature>
<keyword evidence="4" id="KW-0949">S-adenosyl-L-methionine</keyword>
<dbReference type="RefSeq" id="XP_046076817.1">
    <property type="nucleotide sequence ID" value="XM_046215197.1"/>
</dbReference>
<name>A0AAD4L053_9EURO</name>
<organism evidence="7 8">
    <name type="scientific">Talaromyces proteolyticus</name>
    <dbReference type="NCBI Taxonomy" id="1131652"/>
    <lineage>
        <taxon>Eukaryota</taxon>
        <taxon>Fungi</taxon>
        <taxon>Dikarya</taxon>
        <taxon>Ascomycota</taxon>
        <taxon>Pezizomycotina</taxon>
        <taxon>Eurotiomycetes</taxon>
        <taxon>Eurotiomycetidae</taxon>
        <taxon>Eurotiales</taxon>
        <taxon>Trichocomaceae</taxon>
        <taxon>Talaromyces</taxon>
        <taxon>Talaromyces sect. Bacilispori</taxon>
    </lineage>
</organism>
<feature type="compositionally biased region" description="Polar residues" evidence="5">
    <location>
        <begin position="1"/>
        <end position="18"/>
    </location>
</feature>
<dbReference type="Proteomes" id="UP001201262">
    <property type="component" value="Unassembled WGS sequence"/>
</dbReference>
<dbReference type="InterPro" id="IPR051052">
    <property type="entry name" value="Diverse_substrate_MTase"/>
</dbReference>
<proteinExistence type="inferred from homology"/>